<dbReference type="InterPro" id="IPR020894">
    <property type="entry name" value="Cadherin_CS"/>
</dbReference>
<dbReference type="FunFam" id="2.60.40.60:FF:000020">
    <property type="entry name" value="Dachsous cadherin-related 1b"/>
    <property type="match status" value="1"/>
</dbReference>
<dbReference type="PRINTS" id="PR00205">
    <property type="entry name" value="CADHERIN"/>
</dbReference>
<evidence type="ECO:0000256" key="9">
    <source>
        <dbReference type="ARBA" id="ARBA00023157"/>
    </source>
</evidence>
<dbReference type="GO" id="GO:0045296">
    <property type="term" value="F:cadherin binding"/>
    <property type="evidence" value="ECO:0007669"/>
    <property type="project" value="TreeGrafter"/>
</dbReference>
<accession>A0A2B4SYP8</accession>
<evidence type="ECO:0000256" key="11">
    <source>
        <dbReference type="SAM" id="MobiDB-lite"/>
    </source>
</evidence>
<evidence type="ECO:0000256" key="1">
    <source>
        <dbReference type="ARBA" id="ARBA00004370"/>
    </source>
</evidence>
<dbReference type="PANTHER" id="PTHR24027:SF438">
    <property type="entry name" value="CADHERIN 23"/>
    <property type="match status" value="1"/>
</dbReference>
<keyword evidence="5" id="KW-0677">Repeat</keyword>
<dbReference type="GO" id="GO:0007156">
    <property type="term" value="P:homophilic cell adhesion via plasma membrane adhesion molecules"/>
    <property type="evidence" value="ECO:0007669"/>
    <property type="project" value="InterPro"/>
</dbReference>
<feature type="domain" description="Cadherin" evidence="13">
    <location>
        <begin position="199"/>
        <end position="326"/>
    </location>
</feature>
<dbReference type="AlphaFoldDB" id="A0A2B4SYP8"/>
<feature type="region of interest" description="Disordered" evidence="11">
    <location>
        <begin position="896"/>
        <end position="937"/>
    </location>
</feature>
<dbReference type="InterPro" id="IPR015919">
    <property type="entry name" value="Cadherin-like_sf"/>
</dbReference>
<proteinExistence type="predicted"/>
<evidence type="ECO:0000313" key="15">
    <source>
        <dbReference type="Proteomes" id="UP000225706"/>
    </source>
</evidence>
<dbReference type="Pfam" id="PF00028">
    <property type="entry name" value="Cadherin"/>
    <property type="match status" value="6"/>
</dbReference>
<dbReference type="GO" id="GO:0016342">
    <property type="term" value="C:catenin complex"/>
    <property type="evidence" value="ECO:0007669"/>
    <property type="project" value="TreeGrafter"/>
</dbReference>
<keyword evidence="2" id="KW-0245">EGF-like domain</keyword>
<feature type="domain" description="Cadherin" evidence="13">
    <location>
        <begin position="393"/>
        <end position="497"/>
    </location>
</feature>
<comment type="caution">
    <text evidence="14">The sequence shown here is derived from an EMBL/GenBank/DDBJ whole genome shotgun (WGS) entry which is preliminary data.</text>
</comment>
<dbReference type="InterPro" id="IPR039808">
    <property type="entry name" value="Cadherin"/>
</dbReference>
<evidence type="ECO:0000256" key="7">
    <source>
        <dbReference type="ARBA" id="ARBA00022989"/>
    </source>
</evidence>
<comment type="subcellular location">
    <subcellularLocation>
        <location evidence="1">Membrane</location>
    </subcellularLocation>
</comment>
<keyword evidence="6 10" id="KW-0106">Calcium</keyword>
<evidence type="ECO:0000256" key="6">
    <source>
        <dbReference type="ARBA" id="ARBA00022837"/>
    </source>
</evidence>
<organism evidence="14 15">
    <name type="scientific">Stylophora pistillata</name>
    <name type="common">Smooth cauliflower coral</name>
    <dbReference type="NCBI Taxonomy" id="50429"/>
    <lineage>
        <taxon>Eukaryota</taxon>
        <taxon>Metazoa</taxon>
        <taxon>Cnidaria</taxon>
        <taxon>Anthozoa</taxon>
        <taxon>Hexacorallia</taxon>
        <taxon>Scleractinia</taxon>
        <taxon>Astrocoeniina</taxon>
        <taxon>Pocilloporidae</taxon>
        <taxon>Stylophora</taxon>
    </lineage>
</organism>
<evidence type="ECO:0000256" key="10">
    <source>
        <dbReference type="PROSITE-ProRule" id="PRU00043"/>
    </source>
</evidence>
<dbReference type="Gene3D" id="2.60.40.60">
    <property type="entry name" value="Cadherins"/>
    <property type="match status" value="7"/>
</dbReference>
<evidence type="ECO:0000256" key="12">
    <source>
        <dbReference type="SAM" id="Phobius"/>
    </source>
</evidence>
<evidence type="ECO:0000256" key="3">
    <source>
        <dbReference type="ARBA" id="ARBA00022692"/>
    </source>
</evidence>
<dbReference type="EMBL" id="LSMT01000011">
    <property type="protein sequence ID" value="PFX33557.1"/>
    <property type="molecule type" value="Genomic_DNA"/>
</dbReference>
<dbReference type="SMART" id="SM00112">
    <property type="entry name" value="CA"/>
    <property type="match status" value="7"/>
</dbReference>
<keyword evidence="3 12" id="KW-0812">Transmembrane</keyword>
<dbReference type="InterPro" id="IPR002126">
    <property type="entry name" value="Cadherin-like_dom"/>
</dbReference>
<evidence type="ECO:0000256" key="8">
    <source>
        <dbReference type="ARBA" id="ARBA00023136"/>
    </source>
</evidence>
<feature type="domain" description="Cadherin" evidence="13">
    <location>
        <begin position="292"/>
        <end position="393"/>
    </location>
</feature>
<dbReference type="Proteomes" id="UP000225706">
    <property type="component" value="Unassembled WGS sequence"/>
</dbReference>
<dbReference type="FunFam" id="2.60.40.60:FF:000013">
    <property type="entry name" value="Cadherin EGF LAG seven-pass G-type receptor"/>
    <property type="match status" value="1"/>
</dbReference>
<evidence type="ECO:0000256" key="4">
    <source>
        <dbReference type="ARBA" id="ARBA00022729"/>
    </source>
</evidence>
<dbReference type="PROSITE" id="PS50268">
    <property type="entry name" value="CADHERIN_2"/>
    <property type="match status" value="7"/>
</dbReference>
<feature type="domain" description="Cadherin" evidence="13">
    <location>
        <begin position="5"/>
        <end position="88"/>
    </location>
</feature>
<feature type="transmembrane region" description="Helical" evidence="12">
    <location>
        <begin position="782"/>
        <end position="807"/>
    </location>
</feature>
<evidence type="ECO:0000259" key="13">
    <source>
        <dbReference type="PROSITE" id="PS50268"/>
    </source>
</evidence>
<protein>
    <submittedName>
        <fullName evidence="14">Protocadherin Fat 1</fullName>
    </submittedName>
</protein>
<reference evidence="15" key="1">
    <citation type="journal article" date="2017" name="bioRxiv">
        <title>Comparative analysis of the genomes of Stylophora pistillata and Acropora digitifera provides evidence for extensive differences between species of corals.</title>
        <authorList>
            <person name="Voolstra C.R."/>
            <person name="Li Y."/>
            <person name="Liew Y.J."/>
            <person name="Baumgarten S."/>
            <person name="Zoccola D."/>
            <person name="Flot J.-F."/>
            <person name="Tambutte S."/>
            <person name="Allemand D."/>
            <person name="Aranda M."/>
        </authorList>
    </citation>
    <scope>NUCLEOTIDE SEQUENCE [LARGE SCALE GENOMIC DNA]</scope>
</reference>
<dbReference type="GO" id="GO:0008013">
    <property type="term" value="F:beta-catenin binding"/>
    <property type="evidence" value="ECO:0007669"/>
    <property type="project" value="TreeGrafter"/>
</dbReference>
<dbReference type="FunFam" id="2.60.40.60:FF:000104">
    <property type="entry name" value="cadherin-23 isoform X1"/>
    <property type="match status" value="1"/>
</dbReference>
<feature type="domain" description="Cadherin" evidence="13">
    <location>
        <begin position="89"/>
        <end position="198"/>
    </location>
</feature>
<keyword evidence="9" id="KW-1015">Disulfide bond</keyword>
<sequence>MLFVGTFVTKVQATARQNPNPIVYSLKNDKGWFQIDNSSGVITAARTLDREGTGTVRNLKAVAKASNQEDTVDVWCTILDINDNYPQFENLPYRFNISEDTKVGEEIFRVSASDKDSSDHHNNAVFFRIVGGNTDGTFKIDGGTGKIMLDKPVDFDGSTRQYSLNVTATDQYGAPTGNQNWTVVNIGVTDADDLPAEFSQYLYEVLIDVDTPQGGEIIRVHAEDQDSMKASVSYVIYPASDPEECFKINNATGVITVNRNLSQKSYPLIVTAKSTNQPVAFALVMINVGSMPNRTFVASVIENEENTTVFDLTNLEKYFNISDPIFVIHRGNEGGEFFVNETSKELRVGAQGLDREEHDKYTLVMELFKDGKSKGFAMINVNVVDVNDNTPRFKNLASVSVPETTPEGSVVLTVTALDRDAGLSGSVVYDMIAGNERALFALNNKSGELSLVKQLDYEAAAQYVLNVSASDMGEPGRRAFSGVIINVIDANDNSPVLQARIIQVSLAEDTSSGSFVAQCNASDADAAANARITYRLVEGAVNRFSIDNITGVITTSESFDKETEPEEYTLVVNAQDNGQHPLSDVGFVVVHITNINEHSPVFSPTSYVGGVYKDTTYYSLVTTVKASDADSDSQSAITFELVNGNGLGFFHVEPDTGHVRVATSLADKDGSKFSLEVSASDGGKKAATNAIVNVSMMIKTITGGDAFIKYLQEENGENATLVILHAVRGNDVMSGFDITRALSDNEELLKTTYKLFNILWYRPPDGPPSAEARTGTEDELSALVGALICFGVIIGVGAMFIIIILIMRKRSGKSPFKKKRHPRVTFNDKLFFIDPVQPAVTSNHVESAQEAQEVIVHIPAEDDNSSEGSDDGSHNVVSFLNFGYGSRLAAMSEKDPEEFDDMDHNTFFPPPPKGPPPKPPDSDEENSDSISMGSRSDYENEVNVHLEKYNPDDVADVSGILLSHSPSDSTTESTDQLVTGYPNVMFPNGGSFLRSFSLNEATTEL</sequence>
<evidence type="ECO:0000256" key="5">
    <source>
        <dbReference type="ARBA" id="ARBA00022737"/>
    </source>
</evidence>
<dbReference type="PROSITE" id="PS00232">
    <property type="entry name" value="CADHERIN_1"/>
    <property type="match status" value="1"/>
</dbReference>
<feature type="compositionally biased region" description="Pro residues" evidence="11">
    <location>
        <begin position="908"/>
        <end position="919"/>
    </location>
</feature>
<keyword evidence="4" id="KW-0732">Signal</keyword>
<dbReference type="SUPFAM" id="SSF49313">
    <property type="entry name" value="Cadherin-like"/>
    <property type="match status" value="7"/>
</dbReference>
<dbReference type="PANTHER" id="PTHR24027">
    <property type="entry name" value="CADHERIN-23"/>
    <property type="match status" value="1"/>
</dbReference>
<dbReference type="GO" id="GO:0016477">
    <property type="term" value="P:cell migration"/>
    <property type="evidence" value="ECO:0007669"/>
    <property type="project" value="TreeGrafter"/>
</dbReference>
<keyword evidence="8 12" id="KW-0472">Membrane</keyword>
<dbReference type="CDD" id="cd11304">
    <property type="entry name" value="Cadherin_repeat"/>
    <property type="match status" value="6"/>
</dbReference>
<dbReference type="GO" id="GO:0005509">
    <property type="term" value="F:calcium ion binding"/>
    <property type="evidence" value="ECO:0007669"/>
    <property type="project" value="UniProtKB-UniRule"/>
</dbReference>
<dbReference type="STRING" id="50429.A0A2B4SYP8"/>
<name>A0A2B4SYP8_STYPI</name>
<feature type="domain" description="Cadherin" evidence="13">
    <location>
        <begin position="498"/>
        <end position="602"/>
    </location>
</feature>
<gene>
    <name evidence="14" type="primary">FAT1</name>
    <name evidence="14" type="ORF">AWC38_SpisGene1569</name>
</gene>
<keyword evidence="7 12" id="KW-1133">Transmembrane helix</keyword>
<dbReference type="OrthoDB" id="5978376at2759"/>
<evidence type="ECO:0000313" key="14">
    <source>
        <dbReference type="EMBL" id="PFX33557.1"/>
    </source>
</evidence>
<feature type="domain" description="Cadherin" evidence="13">
    <location>
        <begin position="603"/>
        <end position="707"/>
    </location>
</feature>
<keyword evidence="15" id="KW-1185">Reference proteome</keyword>
<evidence type="ECO:0000256" key="2">
    <source>
        <dbReference type="ARBA" id="ARBA00022536"/>
    </source>
</evidence>